<dbReference type="GO" id="GO:0005886">
    <property type="term" value="C:plasma membrane"/>
    <property type="evidence" value="ECO:0007669"/>
    <property type="project" value="TreeGrafter"/>
</dbReference>
<evidence type="ECO:0000313" key="5">
    <source>
        <dbReference type="Proteomes" id="UP000234323"/>
    </source>
</evidence>
<evidence type="ECO:0000256" key="1">
    <source>
        <dbReference type="ARBA" id="ARBA00022741"/>
    </source>
</evidence>
<keyword evidence="5" id="KW-1185">Reference proteome</keyword>
<dbReference type="InterPro" id="IPR001245">
    <property type="entry name" value="Ser-Thr/Tyr_kinase_cat_dom"/>
</dbReference>
<keyword evidence="2" id="KW-0067">ATP-binding</keyword>
<sequence length="178" mass="20964">MGQYIGKVLYNIKKPEVTSNIEGFEESGTEEFERSSIEEFERSGTNESKDEFILKNELRWIPYNNFKNIKYLNEGGFGTIYKATWLKNNGDKEVILKCHKNLNENLNEFLKEWEYHASVFHLNSILYFYGFTEDPKTSKYMAVIDYANKGNLRENLSTIVENSWKQKLHMLYQIISGL</sequence>
<dbReference type="VEuPathDB" id="FungiDB:RhiirA1_456601"/>
<dbReference type="Pfam" id="PF07714">
    <property type="entry name" value="PK_Tyr_Ser-Thr"/>
    <property type="match status" value="1"/>
</dbReference>
<name>A0A2I1HDB2_9GLOM</name>
<dbReference type="InterPro" id="IPR011009">
    <property type="entry name" value="Kinase-like_dom_sf"/>
</dbReference>
<comment type="caution">
    <text evidence="4">The sequence shown here is derived from an EMBL/GenBank/DDBJ whole genome shotgun (WGS) entry which is preliminary data.</text>
</comment>
<dbReference type="PANTHER" id="PTHR27001:SF930">
    <property type="entry name" value="OS02G0821400 PROTEIN"/>
    <property type="match status" value="1"/>
</dbReference>
<feature type="non-terminal residue" evidence="4">
    <location>
        <position position="178"/>
    </location>
</feature>
<reference evidence="4 5" key="1">
    <citation type="submission" date="2015-10" db="EMBL/GenBank/DDBJ databases">
        <title>Genome analyses suggest a sexual origin of heterokaryosis in a supposedly ancient asexual fungus.</title>
        <authorList>
            <person name="Ropars J."/>
            <person name="Sedzielewska K."/>
            <person name="Noel J."/>
            <person name="Charron P."/>
            <person name="Farinelli L."/>
            <person name="Marton T."/>
            <person name="Kruger M."/>
            <person name="Pelin A."/>
            <person name="Brachmann A."/>
            <person name="Corradi N."/>
        </authorList>
    </citation>
    <scope>NUCLEOTIDE SEQUENCE [LARGE SCALE GENOMIC DNA]</scope>
    <source>
        <strain evidence="4 5">A4</strain>
    </source>
</reference>
<dbReference type="EMBL" id="LLXI01002333">
    <property type="protein sequence ID" value="PKY56876.1"/>
    <property type="molecule type" value="Genomic_DNA"/>
</dbReference>
<proteinExistence type="predicted"/>
<accession>A0A2I1HDB2</accession>
<dbReference type="SUPFAM" id="SSF56112">
    <property type="entry name" value="Protein kinase-like (PK-like)"/>
    <property type="match status" value="1"/>
</dbReference>
<dbReference type="GO" id="GO:0004672">
    <property type="term" value="F:protein kinase activity"/>
    <property type="evidence" value="ECO:0007669"/>
    <property type="project" value="InterPro"/>
</dbReference>
<dbReference type="Gene3D" id="1.10.510.10">
    <property type="entry name" value="Transferase(Phosphotransferase) domain 1"/>
    <property type="match status" value="1"/>
</dbReference>
<dbReference type="GO" id="GO:0005524">
    <property type="term" value="F:ATP binding"/>
    <property type="evidence" value="ECO:0007669"/>
    <property type="project" value="UniProtKB-KW"/>
</dbReference>
<evidence type="ECO:0000256" key="2">
    <source>
        <dbReference type="ARBA" id="ARBA00022840"/>
    </source>
</evidence>
<dbReference type="Proteomes" id="UP000234323">
    <property type="component" value="Unassembled WGS sequence"/>
</dbReference>
<protein>
    <submittedName>
        <fullName evidence="4">Kinase-like protein</fullName>
    </submittedName>
</protein>
<keyword evidence="4" id="KW-0418">Kinase</keyword>
<dbReference type="AlphaFoldDB" id="A0A2I1HDB2"/>
<dbReference type="PANTHER" id="PTHR27001">
    <property type="entry name" value="OS01G0253100 PROTEIN"/>
    <property type="match status" value="1"/>
</dbReference>
<evidence type="ECO:0000313" key="4">
    <source>
        <dbReference type="EMBL" id="PKY56876.1"/>
    </source>
</evidence>
<evidence type="ECO:0000259" key="3">
    <source>
        <dbReference type="PROSITE" id="PS50011"/>
    </source>
</evidence>
<keyword evidence="4" id="KW-0808">Transferase</keyword>
<dbReference type="InterPro" id="IPR000719">
    <property type="entry name" value="Prot_kinase_dom"/>
</dbReference>
<dbReference type="PROSITE" id="PS50011">
    <property type="entry name" value="PROTEIN_KINASE_DOM"/>
    <property type="match status" value="1"/>
</dbReference>
<feature type="domain" description="Protein kinase" evidence="3">
    <location>
        <begin position="66"/>
        <end position="178"/>
    </location>
</feature>
<gene>
    <name evidence="4" type="ORF">RhiirA4_477482</name>
</gene>
<keyword evidence="1" id="KW-0547">Nucleotide-binding</keyword>
<organism evidence="4 5">
    <name type="scientific">Rhizophagus irregularis</name>
    <dbReference type="NCBI Taxonomy" id="588596"/>
    <lineage>
        <taxon>Eukaryota</taxon>
        <taxon>Fungi</taxon>
        <taxon>Fungi incertae sedis</taxon>
        <taxon>Mucoromycota</taxon>
        <taxon>Glomeromycotina</taxon>
        <taxon>Glomeromycetes</taxon>
        <taxon>Glomerales</taxon>
        <taxon>Glomeraceae</taxon>
        <taxon>Rhizophagus</taxon>
    </lineage>
</organism>